<dbReference type="OrthoDB" id="407146at2759"/>
<dbReference type="SUPFAM" id="SSF53182">
    <property type="entry name" value="Pyrrolidone carboxyl peptidase (pyroglutamate aminopeptidase)"/>
    <property type="match status" value="1"/>
</dbReference>
<proteinExistence type="inferred from homology"/>
<dbReference type="PANTHER" id="PTHR23402:SF1">
    <property type="entry name" value="PYROGLUTAMYL-PEPTIDASE I"/>
    <property type="match status" value="1"/>
</dbReference>
<evidence type="ECO:0000313" key="7">
    <source>
        <dbReference type="Proteomes" id="UP000016930"/>
    </source>
</evidence>
<keyword evidence="3" id="KW-0378">Hydrolase</keyword>
<dbReference type="STRING" id="914234.M2RG83"/>
<dbReference type="InterPro" id="IPR036440">
    <property type="entry name" value="Peptidase_C15-like_sf"/>
</dbReference>
<evidence type="ECO:0000256" key="3">
    <source>
        <dbReference type="ARBA" id="ARBA00022801"/>
    </source>
</evidence>
<evidence type="ECO:0000256" key="4">
    <source>
        <dbReference type="ARBA" id="ARBA00022807"/>
    </source>
</evidence>
<keyword evidence="2" id="KW-0645">Protease</keyword>
<reference evidence="6 7" key="1">
    <citation type="journal article" date="2012" name="Proc. Natl. Acad. Sci. U.S.A.">
        <title>Comparative genomics of Ceriporiopsis subvermispora and Phanerochaete chrysosporium provide insight into selective ligninolysis.</title>
        <authorList>
            <person name="Fernandez-Fueyo E."/>
            <person name="Ruiz-Duenas F.J."/>
            <person name="Ferreira P."/>
            <person name="Floudas D."/>
            <person name="Hibbett D.S."/>
            <person name="Canessa P."/>
            <person name="Larrondo L.F."/>
            <person name="James T.Y."/>
            <person name="Seelenfreund D."/>
            <person name="Lobos S."/>
            <person name="Polanco R."/>
            <person name="Tello M."/>
            <person name="Honda Y."/>
            <person name="Watanabe T."/>
            <person name="Watanabe T."/>
            <person name="Ryu J.S."/>
            <person name="Kubicek C.P."/>
            <person name="Schmoll M."/>
            <person name="Gaskell J."/>
            <person name="Hammel K.E."/>
            <person name="St John F.J."/>
            <person name="Vanden Wymelenberg A."/>
            <person name="Sabat G."/>
            <person name="Splinter BonDurant S."/>
            <person name="Syed K."/>
            <person name="Yadav J.S."/>
            <person name="Doddapaneni H."/>
            <person name="Subramanian V."/>
            <person name="Lavin J.L."/>
            <person name="Oguiza J.A."/>
            <person name="Perez G."/>
            <person name="Pisabarro A.G."/>
            <person name="Ramirez L."/>
            <person name="Santoyo F."/>
            <person name="Master E."/>
            <person name="Coutinho P.M."/>
            <person name="Henrissat B."/>
            <person name="Lombard V."/>
            <person name="Magnuson J.K."/>
            <person name="Kuees U."/>
            <person name="Hori C."/>
            <person name="Igarashi K."/>
            <person name="Samejima M."/>
            <person name="Held B.W."/>
            <person name="Barry K.W."/>
            <person name="LaButti K.M."/>
            <person name="Lapidus A."/>
            <person name="Lindquist E.A."/>
            <person name="Lucas S.M."/>
            <person name="Riley R."/>
            <person name="Salamov A.A."/>
            <person name="Hoffmeister D."/>
            <person name="Schwenk D."/>
            <person name="Hadar Y."/>
            <person name="Yarden O."/>
            <person name="de Vries R.P."/>
            <person name="Wiebenga A."/>
            <person name="Stenlid J."/>
            <person name="Eastwood D."/>
            <person name="Grigoriev I.V."/>
            <person name="Berka R.M."/>
            <person name="Blanchette R.A."/>
            <person name="Kersten P."/>
            <person name="Martinez A.T."/>
            <person name="Vicuna R."/>
            <person name="Cullen D."/>
        </authorList>
    </citation>
    <scope>NUCLEOTIDE SEQUENCE [LARGE SCALE GENOMIC DNA]</scope>
    <source>
        <strain evidence="6 7">B</strain>
    </source>
</reference>
<evidence type="ECO:0000256" key="1">
    <source>
        <dbReference type="ARBA" id="ARBA00006641"/>
    </source>
</evidence>
<feature type="region of interest" description="Disordered" evidence="5">
    <location>
        <begin position="223"/>
        <end position="246"/>
    </location>
</feature>
<keyword evidence="4" id="KW-0788">Thiol protease</keyword>
<sequence>MPDIPVHSVDEIDPNAKRILITGFGPFWKYKENPSWLAVKDLHNKVIYADPLLEAEAQLKPTNALDDQGMLMAHDERPIPAVLGAQIDPPPSDDPMEIDSTPQQIHITTLQIPVTYQAVLSTAPGFHHRPPILPVPDDPEFAIPPPPPNGYDFMFHLGVAGRGPLRIEKLSHKNGYRMKDSEGQYAPIVVLPKEGAREPGEPNQELEMERLLGMSSTVTVRGPNGGEGDKDGVDHPPNRGFGKGYEGCPEELHTEIDVAKLINYLKETGIETVYSSMDAGHYLCDYLMYCSLAEAKRMTTRQEKFKERSSPSKGTPVLFMHVPPVDEPLSTEEVTETIKKIVVWVCSRLNT</sequence>
<keyword evidence="7" id="KW-1185">Reference proteome</keyword>
<evidence type="ECO:0000256" key="2">
    <source>
        <dbReference type="ARBA" id="ARBA00022670"/>
    </source>
</evidence>
<protein>
    <recommendedName>
        <fullName evidence="8">Peptidase C15 pyroglutamyl peptidase I-like protein</fullName>
    </recommendedName>
</protein>
<evidence type="ECO:0000313" key="6">
    <source>
        <dbReference type="EMBL" id="EMD37452.1"/>
    </source>
</evidence>
<dbReference type="EMBL" id="KB445796">
    <property type="protein sequence ID" value="EMD37452.1"/>
    <property type="molecule type" value="Genomic_DNA"/>
</dbReference>
<accession>M2RG83</accession>
<dbReference type="InterPro" id="IPR016125">
    <property type="entry name" value="Peptidase_C15-like"/>
</dbReference>
<organism evidence="6 7">
    <name type="scientific">Ceriporiopsis subvermispora (strain B)</name>
    <name type="common">White-rot fungus</name>
    <name type="synonym">Gelatoporia subvermispora</name>
    <dbReference type="NCBI Taxonomy" id="914234"/>
    <lineage>
        <taxon>Eukaryota</taxon>
        <taxon>Fungi</taxon>
        <taxon>Dikarya</taxon>
        <taxon>Basidiomycota</taxon>
        <taxon>Agaricomycotina</taxon>
        <taxon>Agaricomycetes</taxon>
        <taxon>Polyporales</taxon>
        <taxon>Gelatoporiaceae</taxon>
        <taxon>Gelatoporia</taxon>
    </lineage>
</organism>
<evidence type="ECO:0008006" key="8">
    <source>
        <dbReference type="Google" id="ProtNLM"/>
    </source>
</evidence>
<dbReference type="Proteomes" id="UP000016930">
    <property type="component" value="Unassembled WGS sequence"/>
</dbReference>
<evidence type="ECO:0000256" key="5">
    <source>
        <dbReference type="SAM" id="MobiDB-lite"/>
    </source>
</evidence>
<dbReference type="PANTHER" id="PTHR23402">
    <property type="entry name" value="PROTEASE FAMILY C15 PYROGLUTAMYL-PEPTIDASE I-RELATED"/>
    <property type="match status" value="1"/>
</dbReference>
<dbReference type="AlphaFoldDB" id="M2RG83"/>
<feature type="compositionally biased region" description="Basic and acidic residues" evidence="5">
    <location>
        <begin position="227"/>
        <end position="237"/>
    </location>
</feature>
<dbReference type="GO" id="GO:0008234">
    <property type="term" value="F:cysteine-type peptidase activity"/>
    <property type="evidence" value="ECO:0007669"/>
    <property type="project" value="UniProtKB-KW"/>
</dbReference>
<dbReference type="Gene3D" id="3.40.630.20">
    <property type="entry name" value="Peptidase C15, pyroglutamyl peptidase I-like"/>
    <property type="match status" value="1"/>
</dbReference>
<gene>
    <name evidence="6" type="ORF">CERSUDRAFT_114097</name>
</gene>
<name>M2RG83_CERS8</name>
<comment type="similarity">
    <text evidence="1">Belongs to the peptidase C15 family.</text>
</comment>
<dbReference type="HOGENOM" id="CLU_043960_1_0_1"/>
<dbReference type="GO" id="GO:0006508">
    <property type="term" value="P:proteolysis"/>
    <property type="evidence" value="ECO:0007669"/>
    <property type="project" value="UniProtKB-KW"/>
</dbReference>